<evidence type="ECO:0000313" key="3">
    <source>
        <dbReference type="EMBL" id="MPY50847.1"/>
    </source>
</evidence>
<dbReference type="SUPFAM" id="SSF52266">
    <property type="entry name" value="SGNH hydrolase"/>
    <property type="match status" value="1"/>
</dbReference>
<keyword evidence="3" id="KW-0378">Hydrolase</keyword>
<feature type="compositionally biased region" description="Low complexity" evidence="1">
    <location>
        <begin position="19"/>
        <end position="33"/>
    </location>
</feature>
<evidence type="ECO:0000256" key="1">
    <source>
        <dbReference type="SAM" id="MobiDB-lite"/>
    </source>
</evidence>
<dbReference type="InterPro" id="IPR013830">
    <property type="entry name" value="SGNH_hydro"/>
</dbReference>
<sequence>MPPRVQEGTSLVKPSHGEPQPTHPSQSSQQPQSWRSAPFVPLIAVCVLALALVATSSAMGAVGHSGEPAAAQQSRTAQWHWVNTWTAMPQLTEPGNMPPPPFTGSDAVLVDTTLRQTVRVSTGGERVRLRFSNAFGGAALPLTAVTVALPRDGRAGVSAIEPGSLQRVTFNGRRSATVPVGAQLVSDPLEFDLRPGTNLTVTAHLAEGQKSLALTSHPGSRTTSYLRHGDHSTAADLSGATATDHWYLLSDVEVVSRATTAAIAVLGDSLTDGRGSTTNGNNRWPDQFFDRLQAHPATADVAVLNQAAGGNRVLNDGLGPSVLARLDRDILARSGVAWLIVFEGVNDIGTAAATEPAQRAVTADLVAAYEQIVVRAHAQGIRVYGATLLPFGGNTLYDDPAGLREASRRAVNDWIRTSGAFDAVIDLDRAVRDPADPRRLRTELHDGDWLHLNPEGYRTLAAAVPTRLFRTPPRPSGLTAD</sequence>
<dbReference type="EMBL" id="VMNX01000075">
    <property type="protein sequence ID" value="MPY50847.1"/>
    <property type="molecule type" value="Genomic_DNA"/>
</dbReference>
<dbReference type="PANTHER" id="PTHR43784:SF2">
    <property type="entry name" value="GDSL-LIKE LIPASE_ACYLHYDROLASE, PUTATIVE (AFU_ORTHOLOGUE AFUA_2G00820)-RELATED"/>
    <property type="match status" value="1"/>
</dbReference>
<dbReference type="AlphaFoldDB" id="A0A5N8WUA8"/>
<comment type="caution">
    <text evidence="3">The sequence shown here is derived from an EMBL/GenBank/DDBJ whole genome shotgun (WGS) entry which is preliminary data.</text>
</comment>
<evidence type="ECO:0000313" key="4">
    <source>
        <dbReference type="Proteomes" id="UP000373149"/>
    </source>
</evidence>
<dbReference type="GO" id="GO:0016787">
    <property type="term" value="F:hydrolase activity"/>
    <property type="evidence" value="ECO:0007669"/>
    <property type="project" value="UniProtKB-KW"/>
</dbReference>
<dbReference type="InterPro" id="IPR053140">
    <property type="entry name" value="GDSL_Rv0518-like"/>
</dbReference>
<dbReference type="Gene3D" id="3.40.50.1110">
    <property type="entry name" value="SGNH hydrolase"/>
    <property type="match status" value="1"/>
</dbReference>
<accession>A0A5N8WUA8</accession>
<dbReference type="InterPro" id="IPR036514">
    <property type="entry name" value="SGNH_hydro_sf"/>
</dbReference>
<dbReference type="Proteomes" id="UP000373149">
    <property type="component" value="Unassembled WGS sequence"/>
</dbReference>
<dbReference type="CDD" id="cd01830">
    <property type="entry name" value="XynE_like"/>
    <property type="match status" value="1"/>
</dbReference>
<name>A0A5N8WUA8_9ACTN</name>
<dbReference type="Pfam" id="PF13472">
    <property type="entry name" value="Lipase_GDSL_2"/>
    <property type="match status" value="1"/>
</dbReference>
<protein>
    <submittedName>
        <fullName evidence="3">SGNH/GDSL hydrolase family protein</fullName>
    </submittedName>
</protein>
<gene>
    <name evidence="3" type="ORF">FPZ41_20610</name>
</gene>
<keyword evidence="4" id="KW-1185">Reference proteome</keyword>
<reference evidence="3 4" key="1">
    <citation type="submission" date="2019-09" db="EMBL/GenBank/DDBJ databases">
        <authorList>
            <person name="Duangmal K."/>
            <person name="Teo W.F.A."/>
            <person name="Lipun K."/>
        </authorList>
    </citation>
    <scope>NUCLEOTIDE SEQUENCE [LARGE SCALE GENOMIC DNA]</scope>
    <source>
        <strain evidence="3 4">K1PN6</strain>
    </source>
</reference>
<proteinExistence type="predicted"/>
<dbReference type="PANTHER" id="PTHR43784">
    <property type="entry name" value="GDSL-LIKE LIPASE/ACYLHYDROLASE, PUTATIVE (AFU_ORTHOLOGUE AFUA_2G00820)-RELATED"/>
    <property type="match status" value="1"/>
</dbReference>
<feature type="domain" description="SGNH hydrolase-type esterase" evidence="2">
    <location>
        <begin position="265"/>
        <end position="458"/>
    </location>
</feature>
<feature type="region of interest" description="Disordered" evidence="1">
    <location>
        <begin position="1"/>
        <end position="33"/>
    </location>
</feature>
<organism evidence="3 4">
    <name type="scientific">Streptomyces acidicola</name>
    <dbReference type="NCBI Taxonomy" id="2596892"/>
    <lineage>
        <taxon>Bacteria</taxon>
        <taxon>Bacillati</taxon>
        <taxon>Actinomycetota</taxon>
        <taxon>Actinomycetes</taxon>
        <taxon>Kitasatosporales</taxon>
        <taxon>Streptomycetaceae</taxon>
        <taxon>Streptomyces</taxon>
    </lineage>
</organism>
<evidence type="ECO:0000259" key="2">
    <source>
        <dbReference type="Pfam" id="PF13472"/>
    </source>
</evidence>